<name>A0A699YG02_HAELA</name>
<comment type="caution">
    <text evidence="1">The sequence shown here is derived from an EMBL/GenBank/DDBJ whole genome shotgun (WGS) entry which is preliminary data.</text>
</comment>
<gene>
    <name evidence="1" type="ORF">HaLaN_00507</name>
</gene>
<accession>A0A699YG02</accession>
<protein>
    <submittedName>
        <fullName evidence="1">Uncharacterized protein</fullName>
    </submittedName>
</protein>
<dbReference type="Proteomes" id="UP000485058">
    <property type="component" value="Unassembled WGS sequence"/>
</dbReference>
<sequence length="57" mass="6346">MRQAEQMASGVSTEQGWPAWDPTDVRAFICVSGAYDMAGLADHLRNRGLYRDVFAQV</sequence>
<dbReference type="AlphaFoldDB" id="A0A699YG02"/>
<evidence type="ECO:0000313" key="2">
    <source>
        <dbReference type="Proteomes" id="UP000485058"/>
    </source>
</evidence>
<reference evidence="1 2" key="1">
    <citation type="submission" date="2020-02" db="EMBL/GenBank/DDBJ databases">
        <title>Draft genome sequence of Haematococcus lacustris strain NIES-144.</title>
        <authorList>
            <person name="Morimoto D."/>
            <person name="Nakagawa S."/>
            <person name="Yoshida T."/>
            <person name="Sawayama S."/>
        </authorList>
    </citation>
    <scope>NUCLEOTIDE SEQUENCE [LARGE SCALE GENOMIC DNA]</scope>
    <source>
        <strain evidence="1 2">NIES-144</strain>
    </source>
</reference>
<keyword evidence="2" id="KW-1185">Reference proteome</keyword>
<proteinExistence type="predicted"/>
<feature type="non-terminal residue" evidence="1">
    <location>
        <position position="1"/>
    </location>
</feature>
<evidence type="ECO:0000313" key="1">
    <source>
        <dbReference type="EMBL" id="GFH05956.1"/>
    </source>
</evidence>
<organism evidence="1 2">
    <name type="scientific">Haematococcus lacustris</name>
    <name type="common">Green alga</name>
    <name type="synonym">Haematococcus pluvialis</name>
    <dbReference type="NCBI Taxonomy" id="44745"/>
    <lineage>
        <taxon>Eukaryota</taxon>
        <taxon>Viridiplantae</taxon>
        <taxon>Chlorophyta</taxon>
        <taxon>core chlorophytes</taxon>
        <taxon>Chlorophyceae</taxon>
        <taxon>CS clade</taxon>
        <taxon>Chlamydomonadales</taxon>
        <taxon>Haematococcaceae</taxon>
        <taxon>Haematococcus</taxon>
    </lineage>
</organism>
<dbReference type="EMBL" id="BLLF01000015">
    <property type="protein sequence ID" value="GFH05956.1"/>
    <property type="molecule type" value="Genomic_DNA"/>
</dbReference>